<evidence type="ECO:0000313" key="2">
    <source>
        <dbReference type="EMBL" id="UQZ86434.1"/>
    </source>
</evidence>
<sequence length="61" mass="7446">MRELERDLEAQRKRLNKLGTRLVKQSISLAENQEIQELSRQVDQLVIRSQRMKRVQERQER</sequence>
<reference evidence="2" key="2">
    <citation type="journal article" date="2021" name="J Anim Sci Technol">
        <title>Complete genome sequence of Paenibacillus konkukensis sp. nov. SK3146 as a potential probiotic strain.</title>
        <authorList>
            <person name="Jung H.I."/>
            <person name="Park S."/>
            <person name="Niu K.M."/>
            <person name="Lee S.W."/>
            <person name="Kothari D."/>
            <person name="Yi K.J."/>
            <person name="Kim S.K."/>
        </authorList>
    </citation>
    <scope>NUCLEOTIDE SEQUENCE</scope>
    <source>
        <strain evidence="2">SK3146</strain>
    </source>
</reference>
<dbReference type="Proteomes" id="UP001057134">
    <property type="component" value="Chromosome"/>
</dbReference>
<accession>A0ABY4RXG0</accession>
<keyword evidence="3" id="KW-1185">Reference proteome</keyword>
<protein>
    <recommendedName>
        <fullName evidence="4">Aspartyl-phosphate phosphatase Spo0E family protein</fullName>
    </recommendedName>
</protein>
<organism evidence="2 3">
    <name type="scientific">Paenibacillus konkukensis</name>
    <dbReference type="NCBI Taxonomy" id="2020716"/>
    <lineage>
        <taxon>Bacteria</taxon>
        <taxon>Bacillati</taxon>
        <taxon>Bacillota</taxon>
        <taxon>Bacilli</taxon>
        <taxon>Bacillales</taxon>
        <taxon>Paenibacillaceae</taxon>
        <taxon>Paenibacillus</taxon>
    </lineage>
</organism>
<evidence type="ECO:0000256" key="1">
    <source>
        <dbReference type="SAM" id="Coils"/>
    </source>
</evidence>
<reference evidence="2" key="1">
    <citation type="submission" date="2018-02" db="EMBL/GenBank/DDBJ databases">
        <authorList>
            <person name="Kim S.-K."/>
            <person name="Jung H.-I."/>
            <person name="Lee S.-W."/>
        </authorList>
    </citation>
    <scope>NUCLEOTIDE SEQUENCE</scope>
    <source>
        <strain evidence="2">SK3146</strain>
    </source>
</reference>
<gene>
    <name evidence="2" type="ORF">SK3146_05727</name>
</gene>
<dbReference type="RefSeq" id="WP_249861970.1">
    <property type="nucleotide sequence ID" value="NZ_CP027059.1"/>
</dbReference>
<dbReference type="EMBL" id="CP027059">
    <property type="protein sequence ID" value="UQZ86434.1"/>
    <property type="molecule type" value="Genomic_DNA"/>
</dbReference>
<keyword evidence="1" id="KW-0175">Coiled coil</keyword>
<proteinExistence type="predicted"/>
<evidence type="ECO:0000313" key="3">
    <source>
        <dbReference type="Proteomes" id="UP001057134"/>
    </source>
</evidence>
<name>A0ABY4RXG0_9BACL</name>
<evidence type="ECO:0008006" key="4">
    <source>
        <dbReference type="Google" id="ProtNLM"/>
    </source>
</evidence>
<feature type="coiled-coil region" evidence="1">
    <location>
        <begin position="1"/>
        <end position="55"/>
    </location>
</feature>